<feature type="region of interest" description="Disordered" evidence="1">
    <location>
        <begin position="1"/>
        <end position="42"/>
    </location>
</feature>
<sequence>MSYQSPEMSKPKPTEERQHRSSSTRKHRSRHNRPYADTIDSLDRVGGVVYHHEGPYDATLAAVNKNKKKSPLEAVKDSNNEAIKATPREYIQDSLTEHVPLQGTSNIPSGMPDRYGNVLNYQEGADLMREPDAPGGAYRRYDFIQYHPDDLKGKGEPSYSIEKAMKENNNGKLRKHSSSFSHGAARPMAYEMESRNGRNDGTTEPLISSKGGATSSTRRKSFSQGSVSGAWGSGADLDTMDTNGRAVPGDGSGLGRSSSTSHRFADGIKRRFGSLRRK</sequence>
<proteinExistence type="predicted"/>
<organism evidence="2 3">
    <name type="scientific">Sporothrix stenoceras</name>
    <dbReference type="NCBI Taxonomy" id="5173"/>
    <lineage>
        <taxon>Eukaryota</taxon>
        <taxon>Fungi</taxon>
        <taxon>Dikarya</taxon>
        <taxon>Ascomycota</taxon>
        <taxon>Pezizomycotina</taxon>
        <taxon>Sordariomycetes</taxon>
        <taxon>Sordariomycetidae</taxon>
        <taxon>Ophiostomatales</taxon>
        <taxon>Ophiostomataceae</taxon>
        <taxon>Sporothrix</taxon>
    </lineage>
</organism>
<feature type="compositionally biased region" description="Basic residues" evidence="1">
    <location>
        <begin position="20"/>
        <end position="33"/>
    </location>
</feature>
<evidence type="ECO:0000256" key="1">
    <source>
        <dbReference type="SAM" id="MobiDB-lite"/>
    </source>
</evidence>
<evidence type="ECO:0008006" key="4">
    <source>
        <dbReference type="Google" id="ProtNLM"/>
    </source>
</evidence>
<keyword evidence="3" id="KW-1185">Reference proteome</keyword>
<evidence type="ECO:0000313" key="3">
    <source>
        <dbReference type="Proteomes" id="UP001583186"/>
    </source>
</evidence>
<dbReference type="EMBL" id="JAWCUI010000089">
    <property type="protein sequence ID" value="KAL1888601.1"/>
    <property type="molecule type" value="Genomic_DNA"/>
</dbReference>
<dbReference type="InterPro" id="IPR013226">
    <property type="entry name" value="Pal1"/>
</dbReference>
<dbReference type="Proteomes" id="UP001583186">
    <property type="component" value="Unassembled WGS sequence"/>
</dbReference>
<feature type="compositionally biased region" description="Basic and acidic residues" evidence="1">
    <location>
        <begin position="9"/>
        <end position="19"/>
    </location>
</feature>
<reference evidence="2 3" key="1">
    <citation type="journal article" date="2024" name="IMA Fungus">
        <title>IMA Genome - F19 : A genome assembly and annotation guide to empower mycologists, including annotated draft genome sequences of Ceratocystis pirilliformis, Diaporthe australafricana, Fusarium ophioides, Paecilomyces lecythidis, and Sporothrix stenoceras.</title>
        <authorList>
            <person name="Aylward J."/>
            <person name="Wilson A.M."/>
            <person name="Visagie C.M."/>
            <person name="Spraker J."/>
            <person name="Barnes I."/>
            <person name="Buitendag C."/>
            <person name="Ceriani C."/>
            <person name="Del Mar Angel L."/>
            <person name="du Plessis D."/>
            <person name="Fuchs T."/>
            <person name="Gasser K."/>
            <person name="Kramer D."/>
            <person name="Li W."/>
            <person name="Munsamy K."/>
            <person name="Piso A."/>
            <person name="Price J.L."/>
            <person name="Sonnekus B."/>
            <person name="Thomas C."/>
            <person name="van der Nest A."/>
            <person name="van Dijk A."/>
            <person name="van Heerden A."/>
            <person name="van Vuuren N."/>
            <person name="Yilmaz N."/>
            <person name="Duong T.A."/>
            <person name="van der Merwe N.A."/>
            <person name="Wingfield M.J."/>
            <person name="Wingfield B.D."/>
        </authorList>
    </citation>
    <scope>NUCLEOTIDE SEQUENCE [LARGE SCALE GENOMIC DNA]</scope>
    <source>
        <strain evidence="2 3">CMW 5346</strain>
    </source>
</reference>
<comment type="caution">
    <text evidence="2">The sequence shown here is derived from an EMBL/GenBank/DDBJ whole genome shotgun (WGS) entry which is preliminary data.</text>
</comment>
<evidence type="ECO:0000313" key="2">
    <source>
        <dbReference type="EMBL" id="KAL1888601.1"/>
    </source>
</evidence>
<protein>
    <recommendedName>
        <fullName evidence="4">Pal1 cell morphology protein</fullName>
    </recommendedName>
</protein>
<feature type="region of interest" description="Disordered" evidence="1">
    <location>
        <begin position="164"/>
        <end position="278"/>
    </location>
</feature>
<accession>A0ABR3YK13</accession>
<dbReference type="PANTHER" id="PTHR28307">
    <property type="entry name" value="PROTEIN PAL1"/>
    <property type="match status" value="1"/>
</dbReference>
<feature type="compositionally biased region" description="Polar residues" evidence="1">
    <location>
        <begin position="199"/>
        <end position="227"/>
    </location>
</feature>
<dbReference type="PANTHER" id="PTHR28307:SF1">
    <property type="entry name" value="PAL1 CELL MORPHOLOGY PROTEIN"/>
    <property type="match status" value="1"/>
</dbReference>
<dbReference type="Pfam" id="PF08316">
    <property type="entry name" value="Pal1"/>
    <property type="match status" value="1"/>
</dbReference>
<gene>
    <name evidence="2" type="ORF">Sste5346_009470</name>
</gene>
<name>A0ABR3YK13_9PEZI</name>